<comment type="caution">
    <text evidence="1">The sequence shown here is derived from an EMBL/GenBank/DDBJ whole genome shotgun (WGS) entry which is preliminary data.</text>
</comment>
<dbReference type="Proteomes" id="UP001152622">
    <property type="component" value="Chromosome 9"/>
</dbReference>
<protein>
    <submittedName>
        <fullName evidence="1">Uncharacterized protein</fullName>
    </submittedName>
</protein>
<keyword evidence="2" id="KW-1185">Reference proteome</keyword>
<dbReference type="AlphaFoldDB" id="A0A9Q1F4B4"/>
<proteinExistence type="predicted"/>
<evidence type="ECO:0000313" key="2">
    <source>
        <dbReference type="Proteomes" id="UP001152622"/>
    </source>
</evidence>
<name>A0A9Q1F4B4_SYNKA</name>
<reference evidence="1" key="1">
    <citation type="journal article" date="2023" name="Science">
        <title>Genome structures resolve the early diversification of teleost fishes.</title>
        <authorList>
            <person name="Parey E."/>
            <person name="Louis A."/>
            <person name="Montfort J."/>
            <person name="Bouchez O."/>
            <person name="Roques C."/>
            <person name="Iampietro C."/>
            <person name="Lluch J."/>
            <person name="Castinel A."/>
            <person name="Donnadieu C."/>
            <person name="Desvignes T."/>
            <person name="Floi Bucao C."/>
            <person name="Jouanno E."/>
            <person name="Wen M."/>
            <person name="Mejri S."/>
            <person name="Dirks R."/>
            <person name="Jansen H."/>
            <person name="Henkel C."/>
            <person name="Chen W.J."/>
            <person name="Zahm M."/>
            <person name="Cabau C."/>
            <person name="Klopp C."/>
            <person name="Thompson A.W."/>
            <person name="Robinson-Rechavi M."/>
            <person name="Braasch I."/>
            <person name="Lecointre G."/>
            <person name="Bobe J."/>
            <person name="Postlethwait J.H."/>
            <person name="Berthelot C."/>
            <person name="Roest Crollius H."/>
            <person name="Guiguen Y."/>
        </authorList>
    </citation>
    <scope>NUCLEOTIDE SEQUENCE</scope>
    <source>
        <strain evidence="1">WJC10195</strain>
    </source>
</reference>
<dbReference type="EMBL" id="JAINUF010000009">
    <property type="protein sequence ID" value="KAJ8350575.1"/>
    <property type="molecule type" value="Genomic_DNA"/>
</dbReference>
<sequence length="74" mass="7518">MNTELGERYGPHPPILQAVTAAAAARIQVAALSGTRIIAPRLGASAAPLSGGGLSPRPLWQAICPPLPSPRPGM</sequence>
<gene>
    <name evidence="1" type="ORF">SKAU_G00257050</name>
</gene>
<organism evidence="1 2">
    <name type="scientific">Synaphobranchus kaupii</name>
    <name type="common">Kaup's arrowtooth eel</name>
    <dbReference type="NCBI Taxonomy" id="118154"/>
    <lineage>
        <taxon>Eukaryota</taxon>
        <taxon>Metazoa</taxon>
        <taxon>Chordata</taxon>
        <taxon>Craniata</taxon>
        <taxon>Vertebrata</taxon>
        <taxon>Euteleostomi</taxon>
        <taxon>Actinopterygii</taxon>
        <taxon>Neopterygii</taxon>
        <taxon>Teleostei</taxon>
        <taxon>Anguilliformes</taxon>
        <taxon>Synaphobranchidae</taxon>
        <taxon>Synaphobranchus</taxon>
    </lineage>
</organism>
<evidence type="ECO:0000313" key="1">
    <source>
        <dbReference type="EMBL" id="KAJ8350575.1"/>
    </source>
</evidence>
<accession>A0A9Q1F4B4</accession>